<evidence type="ECO:0000256" key="6">
    <source>
        <dbReference type="SAM" id="MobiDB-lite"/>
    </source>
</evidence>
<keyword evidence="3 8" id="KW-0808">Transferase</keyword>
<reference evidence="8" key="1">
    <citation type="submission" date="2022-07" db="EMBL/GenBank/DDBJ databases">
        <title>Phylogenomic reconstructions and comparative analyses of Kickxellomycotina fungi.</title>
        <authorList>
            <person name="Reynolds N.K."/>
            <person name="Stajich J.E."/>
            <person name="Barry K."/>
            <person name="Grigoriev I.V."/>
            <person name="Crous P."/>
            <person name="Smith M.E."/>
        </authorList>
    </citation>
    <scope>NUCLEOTIDE SEQUENCE</scope>
    <source>
        <strain evidence="8">NRRL 1565</strain>
    </source>
</reference>
<dbReference type="Pfam" id="PF00632">
    <property type="entry name" value="HECT"/>
    <property type="match status" value="1"/>
</dbReference>
<keyword evidence="8" id="KW-0012">Acyltransferase</keyword>
<name>A0A9W8HX06_9FUNG</name>
<dbReference type="Proteomes" id="UP001140094">
    <property type="component" value="Unassembled WGS sequence"/>
</dbReference>
<dbReference type="GO" id="GO:0006511">
    <property type="term" value="P:ubiquitin-dependent protein catabolic process"/>
    <property type="evidence" value="ECO:0007669"/>
    <property type="project" value="TreeGrafter"/>
</dbReference>
<dbReference type="InterPro" id="IPR000569">
    <property type="entry name" value="HECT_dom"/>
</dbReference>
<feature type="compositionally biased region" description="Acidic residues" evidence="6">
    <location>
        <begin position="552"/>
        <end position="563"/>
    </location>
</feature>
<feature type="region of interest" description="Disordered" evidence="6">
    <location>
        <begin position="542"/>
        <end position="563"/>
    </location>
</feature>
<evidence type="ECO:0000259" key="7">
    <source>
        <dbReference type="PROSITE" id="PS50237"/>
    </source>
</evidence>
<sequence length="1152" mass="128517">MREQLDISAFEDPSSSLEHLFISLRDFTVYYNGSPEDIERLHTILRALFIPRAGSDATSDLCYSHILAAEDTQMDGAEGNRRHMWPVLIARLFGSALKLPKNGVLRVNVDLVLGALKNAAALDRSAASEGWPLMTNLIELRGLYPFLSRCLYEGSTLGRSATENAVRLAVMPISSRPLQRLAMPCFVRWILALPGLPNIIGVQGATVIAEAGIDWRAVVDCVYHEMAQQQQQQHQQRGNKFIQFVIFGDAKSKDIALPLAAINIIGNMSVFVLPRLSQGESLAPLDVEYIEACFACIQVIPSCDLYSSKQTMVTDGITSQLTKAVDSRTLKWLKSMLDTQMVGLLVRVGCIDPTSEYAVHAHTAQKLLLTFIQKWGKTASNTAIDNLFRVVDIRTVGWRAILQNRQFVEQFGGDQVGVDTIKSHDLSKLHLLCEVFNRQLQTIGDDELFERGMSLPLDEIRIIARVSRNIAFALYWTQESSDELVHIRDSTAALTRRLFIRNSRHPFVDKGFWHVPSSLVDMASFVGRVAEDPMFLVEDEGVGSDDLSSEASESDSESDLDAGDAVDMSRAGIRAPDRGLDWMVDTYSRISRQNQSHSEHRILTPRIAVLRNIPFVVPFNDRVGLFHTLINRDRSRLGLPSIGDTASPVAPSMLRAENVVVRRGSVFEDGFRSIFPVLSGKPVVELEGDEGTDRQSRHQSANRISGPGTGVSDPLAMHEFDAFGGGNMLDDDGEDMLQPTGGLSSWMGDMDAMFSGRRNVNQDFAFQNAVGGLTGSQPSQQDMFKYRMRITFVDQHGAIEEGIDGGGLFKEFLVSLVQEAFDPSKDLFCQTEQNSIYPNPNSVPTDPRRRRLILDKYKFLGAIIGKALYEGVLVDVPFALFFLGYCVGQNPEFNDLQTFDNGLYKNLVFLKNHSVSTRSDTNTGEYNSDGDDEIFRVYHMHFLATIGLPDGRTKEVPLVPGGEDTKVTSRNRQMYLDLLAEFMLSKQIKPQVDAFMEGLYTVIPKNWLRLLFASPLEFSQLLCGDSSDIDIVDWQRNTVYSGEFAREGHSHRVVQDFWHVVTEDLTEEERRKLCGFATSCERPPLLGFRELNPRFCISGYSHDSEGGDNVDNRLPSASTCVNLLKLPVYSSRQILYKKLVDAITSKAGFGLS</sequence>
<dbReference type="EMBL" id="JANBUO010000472">
    <property type="protein sequence ID" value="KAJ2803862.1"/>
    <property type="molecule type" value="Genomic_DNA"/>
</dbReference>
<evidence type="ECO:0000256" key="1">
    <source>
        <dbReference type="ARBA" id="ARBA00000885"/>
    </source>
</evidence>
<dbReference type="PANTHER" id="PTHR45700">
    <property type="entry name" value="UBIQUITIN-PROTEIN LIGASE E3C"/>
    <property type="match status" value="1"/>
</dbReference>
<keyword evidence="4 5" id="KW-0833">Ubl conjugation pathway</keyword>
<comment type="caution">
    <text evidence="8">The sequence shown here is derived from an EMBL/GenBank/DDBJ whole genome shotgun (WGS) entry which is preliminary data.</text>
</comment>
<dbReference type="SMART" id="SM00119">
    <property type="entry name" value="HECTc"/>
    <property type="match status" value="1"/>
</dbReference>
<evidence type="ECO:0000313" key="9">
    <source>
        <dbReference type="Proteomes" id="UP001140094"/>
    </source>
</evidence>
<dbReference type="CDD" id="cd00078">
    <property type="entry name" value="HECTc"/>
    <property type="match status" value="1"/>
</dbReference>
<evidence type="ECO:0000256" key="4">
    <source>
        <dbReference type="ARBA" id="ARBA00022786"/>
    </source>
</evidence>
<evidence type="ECO:0000313" key="8">
    <source>
        <dbReference type="EMBL" id="KAJ2803862.1"/>
    </source>
</evidence>
<gene>
    <name evidence="8" type="primary">HUL5</name>
    <name evidence="8" type="ORF">H4R20_002724</name>
</gene>
<dbReference type="OrthoDB" id="8068875at2759"/>
<accession>A0A9W8HX06</accession>
<organism evidence="8 9">
    <name type="scientific">Coemansia guatemalensis</name>
    <dbReference type="NCBI Taxonomy" id="2761395"/>
    <lineage>
        <taxon>Eukaryota</taxon>
        <taxon>Fungi</taxon>
        <taxon>Fungi incertae sedis</taxon>
        <taxon>Zoopagomycota</taxon>
        <taxon>Kickxellomycotina</taxon>
        <taxon>Kickxellomycetes</taxon>
        <taxon>Kickxellales</taxon>
        <taxon>Kickxellaceae</taxon>
        <taxon>Coemansia</taxon>
    </lineage>
</organism>
<dbReference type="Gene3D" id="3.30.2410.10">
    <property type="entry name" value="Hect, E3 ligase catalytic domain"/>
    <property type="match status" value="1"/>
</dbReference>
<keyword evidence="9" id="KW-1185">Reference proteome</keyword>
<dbReference type="Gene3D" id="3.90.1750.10">
    <property type="entry name" value="Hect, E3 ligase catalytic domains"/>
    <property type="match status" value="1"/>
</dbReference>
<evidence type="ECO:0000256" key="5">
    <source>
        <dbReference type="PROSITE-ProRule" id="PRU00104"/>
    </source>
</evidence>
<evidence type="ECO:0000256" key="3">
    <source>
        <dbReference type="ARBA" id="ARBA00022679"/>
    </source>
</evidence>
<dbReference type="EC" id="2.3.2.26" evidence="2"/>
<comment type="catalytic activity">
    <reaction evidence="1">
        <text>S-ubiquitinyl-[E2 ubiquitin-conjugating enzyme]-L-cysteine + [acceptor protein]-L-lysine = [E2 ubiquitin-conjugating enzyme]-L-cysteine + N(6)-ubiquitinyl-[acceptor protein]-L-lysine.</text>
        <dbReference type="EC" id="2.3.2.26"/>
    </reaction>
</comment>
<protein>
    <recommendedName>
        <fullName evidence="2">HECT-type E3 ubiquitin transferase</fullName>
        <ecNumber evidence="2">2.3.2.26</ecNumber>
    </recommendedName>
</protein>
<dbReference type="GO" id="GO:0016874">
    <property type="term" value="F:ligase activity"/>
    <property type="evidence" value="ECO:0007669"/>
    <property type="project" value="UniProtKB-KW"/>
</dbReference>
<feature type="region of interest" description="Disordered" evidence="6">
    <location>
        <begin position="687"/>
        <end position="711"/>
    </location>
</feature>
<dbReference type="GO" id="GO:0061630">
    <property type="term" value="F:ubiquitin protein ligase activity"/>
    <property type="evidence" value="ECO:0007669"/>
    <property type="project" value="UniProtKB-EC"/>
</dbReference>
<dbReference type="SUPFAM" id="SSF56204">
    <property type="entry name" value="Hect, E3 ligase catalytic domain"/>
    <property type="match status" value="1"/>
</dbReference>
<dbReference type="AlphaFoldDB" id="A0A9W8HX06"/>
<dbReference type="GO" id="GO:0000209">
    <property type="term" value="P:protein polyubiquitination"/>
    <property type="evidence" value="ECO:0007669"/>
    <property type="project" value="InterPro"/>
</dbReference>
<feature type="domain" description="HECT" evidence="7">
    <location>
        <begin position="779"/>
        <end position="1152"/>
    </location>
</feature>
<dbReference type="InterPro" id="IPR035983">
    <property type="entry name" value="Hect_E3_ubiquitin_ligase"/>
</dbReference>
<dbReference type="InterPro" id="IPR044611">
    <property type="entry name" value="E3A/B/C-like"/>
</dbReference>
<feature type="active site" description="Glycyl thioester intermediate" evidence="5">
    <location>
        <position position="1120"/>
    </location>
</feature>
<evidence type="ECO:0000256" key="2">
    <source>
        <dbReference type="ARBA" id="ARBA00012485"/>
    </source>
</evidence>
<dbReference type="PROSITE" id="PS50237">
    <property type="entry name" value="HECT"/>
    <property type="match status" value="1"/>
</dbReference>
<proteinExistence type="predicted"/>
<dbReference type="Gene3D" id="3.30.2160.10">
    <property type="entry name" value="Hect, E3 ligase catalytic domain"/>
    <property type="match status" value="1"/>
</dbReference>
<dbReference type="PANTHER" id="PTHR45700:SF2">
    <property type="entry name" value="UBIQUITIN-PROTEIN LIGASE E3C"/>
    <property type="match status" value="1"/>
</dbReference>
<keyword evidence="8" id="KW-0436">Ligase</keyword>